<reference evidence="4" key="1">
    <citation type="submission" date="2017-09" db="EMBL/GenBank/DDBJ databases">
        <authorList>
            <person name="Varghese N."/>
            <person name="Submissions S."/>
        </authorList>
    </citation>
    <scope>NUCLEOTIDE SEQUENCE [LARGE SCALE GENOMIC DNA]</scope>
    <source>
        <strain evidence="4">CGMCC 1.12641</strain>
    </source>
</reference>
<feature type="chain" id="PRO_5012673637" evidence="1">
    <location>
        <begin position="24"/>
        <end position="128"/>
    </location>
</feature>
<dbReference type="EMBL" id="OCMF01000001">
    <property type="protein sequence ID" value="SOC78981.1"/>
    <property type="molecule type" value="Genomic_DNA"/>
</dbReference>
<dbReference type="OrthoDB" id="2473397at2"/>
<dbReference type="Gene3D" id="3.30.70.1070">
    <property type="entry name" value="Sporulation related repeat"/>
    <property type="match status" value="1"/>
</dbReference>
<dbReference type="RefSeq" id="WP_097054758.1">
    <property type="nucleotide sequence ID" value="NZ_OCMF01000001.1"/>
</dbReference>
<sequence>MFKKKSLILASALVIGAVTSSTAQQGQVSIIQDEAIPELLEKKTEMVKDGIIGDRYRIQLFSGDNNQASKVIKDYRSQYPDWPSTIVFETPNYKVWVGNFRNSLEADRALLEIKKTFPSAFRFKPEKR</sequence>
<dbReference type="GO" id="GO:0042834">
    <property type="term" value="F:peptidoglycan binding"/>
    <property type="evidence" value="ECO:0007669"/>
    <property type="project" value="InterPro"/>
</dbReference>
<feature type="domain" description="SPOR" evidence="2">
    <location>
        <begin position="55"/>
        <end position="121"/>
    </location>
</feature>
<protein>
    <submittedName>
        <fullName evidence="3">Sporulation related domain-containing protein</fullName>
    </submittedName>
</protein>
<dbReference type="InterPro" id="IPR036680">
    <property type="entry name" value="SPOR-like_sf"/>
</dbReference>
<dbReference type="Proteomes" id="UP000219193">
    <property type="component" value="Unassembled WGS sequence"/>
</dbReference>
<dbReference type="AlphaFoldDB" id="A0A285X0T8"/>
<accession>A0A285X0T8</accession>
<evidence type="ECO:0000259" key="2">
    <source>
        <dbReference type="Pfam" id="PF05036"/>
    </source>
</evidence>
<evidence type="ECO:0000313" key="3">
    <source>
        <dbReference type="EMBL" id="SOC78981.1"/>
    </source>
</evidence>
<name>A0A285X0T8_9FLAO</name>
<evidence type="ECO:0000256" key="1">
    <source>
        <dbReference type="SAM" id="SignalP"/>
    </source>
</evidence>
<organism evidence="3 4">
    <name type="scientific">Salinimicrobium sediminis</name>
    <dbReference type="NCBI Taxonomy" id="1343891"/>
    <lineage>
        <taxon>Bacteria</taxon>
        <taxon>Pseudomonadati</taxon>
        <taxon>Bacteroidota</taxon>
        <taxon>Flavobacteriia</taxon>
        <taxon>Flavobacteriales</taxon>
        <taxon>Flavobacteriaceae</taxon>
        <taxon>Salinimicrobium</taxon>
    </lineage>
</organism>
<dbReference type="Pfam" id="PF05036">
    <property type="entry name" value="SPOR"/>
    <property type="match status" value="1"/>
</dbReference>
<feature type="signal peptide" evidence="1">
    <location>
        <begin position="1"/>
        <end position="23"/>
    </location>
</feature>
<dbReference type="InterPro" id="IPR007730">
    <property type="entry name" value="SPOR-like_dom"/>
</dbReference>
<keyword evidence="1" id="KW-0732">Signal</keyword>
<keyword evidence="4" id="KW-1185">Reference proteome</keyword>
<proteinExistence type="predicted"/>
<evidence type="ECO:0000313" key="4">
    <source>
        <dbReference type="Proteomes" id="UP000219193"/>
    </source>
</evidence>
<gene>
    <name evidence="3" type="ORF">SAMN06296241_0501</name>
</gene>